<keyword evidence="5" id="KW-0808">Transferase</keyword>
<feature type="modified residue" description="4-aspartylphosphate" evidence="13">
    <location>
        <position position="776"/>
    </location>
</feature>
<sequence>MFPGHGSPAPRRRAPLGRALGMAVPWLVLGVGLAATAWAWSTISQQEATYQRARLEGALAQTREGVEHAVEEQARLLRGAQGLAIGRPRLAAEDWRAFVASLDLGRTSPATRLMGYCPRACLEESRRILPLLEPEAAARDLGPDGGRLMADPDFRAAVDRARDRGELAVSGRLRAFGDASVIALVLPVFRDFSAPDDARARRASFQGAVVCVAETPQMLRPLFGASPIAGLDVEIYADPACGRESLLYDRDLCVAQGGLPMAQRPGARRIPLKVGGRRWELVAGFVPEAKASRADRPRLTALGGVAASLLAFVVTLLLSRSRRRSLALAHRLQESEARFRSLADTASCAIFTFSDVIEYMNATGARMTGYPVAEIVGQPLWKLVHPLDRDWIRGRAAARLRGEPIPPRYEFRLLTRDGATRWIDFTAGTVQVGERTLGLGTAFDVTDRVVATEARVGMERQLLEAQKLESLGLLAGGVAHDFNNLLTVIQGNAGILRELPDDPERATACLRNIEETCRRASDLVRQMLAYAGRGRLHVQATSLNQVVQEITQLLAVSIPKSVELRFELAPDLPPIEADTAQMQQVVMNLVTNASEAIGEALGIITLRSGAETLDDRAAAELQASETLKPGRFVYVEVQDTGSGMDAETLARIFDPFFTTKFTGRGLGLAAMQGIVRGHGGAVRVHSTAGKGTTFRVYFPVREGGAEPAGPIAALAEGASWRGEGLVLVVDDEEGIRDFVQHTLARAGFTVLQAGDGLAGLDAFREHRDNLRLVLLDLTMPRMGGEEALREMRALREDIPAVLWSGYGERADPGATALPFLRKPFNARELLAKVREALG</sequence>
<dbReference type="EMBL" id="BSDD01000002">
    <property type="protein sequence ID" value="GLH69600.1"/>
    <property type="molecule type" value="Genomic_DNA"/>
</dbReference>
<dbReference type="InterPro" id="IPR011006">
    <property type="entry name" value="CheY-like_superfamily"/>
</dbReference>
<feature type="domain" description="Histidine kinase" evidence="15">
    <location>
        <begin position="477"/>
        <end position="702"/>
    </location>
</feature>
<evidence type="ECO:0000259" key="16">
    <source>
        <dbReference type="PROSITE" id="PS50110"/>
    </source>
</evidence>
<dbReference type="InterPro" id="IPR042240">
    <property type="entry name" value="CHASE_sf"/>
</dbReference>
<keyword evidence="7" id="KW-0547">Nucleotide-binding</keyword>
<keyword evidence="11" id="KW-0902">Two-component regulatory system</keyword>
<evidence type="ECO:0000259" key="17">
    <source>
        <dbReference type="PROSITE" id="PS50112"/>
    </source>
</evidence>
<dbReference type="PROSITE" id="PS50112">
    <property type="entry name" value="PAS"/>
    <property type="match status" value="1"/>
</dbReference>
<evidence type="ECO:0000256" key="14">
    <source>
        <dbReference type="SAM" id="Phobius"/>
    </source>
</evidence>
<dbReference type="InterPro" id="IPR036097">
    <property type="entry name" value="HisK_dim/P_sf"/>
</dbReference>
<gene>
    <name evidence="18" type="ORF">GETHPA_11330</name>
</gene>
<dbReference type="SMART" id="SM00091">
    <property type="entry name" value="PAS"/>
    <property type="match status" value="1"/>
</dbReference>
<dbReference type="InterPro" id="IPR005467">
    <property type="entry name" value="His_kinase_dom"/>
</dbReference>
<evidence type="ECO:0000256" key="5">
    <source>
        <dbReference type="ARBA" id="ARBA00022679"/>
    </source>
</evidence>
<keyword evidence="12 14" id="KW-0472">Membrane</keyword>
<organism evidence="18 19">
    <name type="scientific">Geothrix rubra</name>
    <dbReference type="NCBI Taxonomy" id="2927977"/>
    <lineage>
        <taxon>Bacteria</taxon>
        <taxon>Pseudomonadati</taxon>
        <taxon>Acidobacteriota</taxon>
        <taxon>Holophagae</taxon>
        <taxon>Holophagales</taxon>
        <taxon>Holophagaceae</taxon>
        <taxon>Geothrix</taxon>
    </lineage>
</organism>
<reference evidence="18 19" key="1">
    <citation type="journal article" date="2023" name="Antonie Van Leeuwenhoek">
        <title>Mesoterricola silvestris gen. nov., sp. nov., Mesoterricola sediminis sp. nov., Geothrix oryzae sp. nov., Geothrix edaphica sp. nov., Geothrix rubra sp. nov., and Geothrix limicola sp. nov., six novel members of Acidobacteriota isolated from soils.</title>
        <authorList>
            <person name="Itoh H."/>
            <person name="Sugisawa Y."/>
            <person name="Mise K."/>
            <person name="Xu Z."/>
            <person name="Kuniyasu M."/>
            <person name="Ushijima N."/>
            <person name="Kawano K."/>
            <person name="Kobayashi E."/>
            <person name="Shiratori Y."/>
            <person name="Masuda Y."/>
            <person name="Senoo K."/>
        </authorList>
    </citation>
    <scope>NUCLEOTIDE SEQUENCE [LARGE SCALE GENOMIC DNA]</scope>
    <source>
        <strain evidence="18 19">Red803</strain>
    </source>
</reference>
<dbReference type="Pfam" id="PF00512">
    <property type="entry name" value="HisKA"/>
    <property type="match status" value="1"/>
</dbReference>
<feature type="transmembrane region" description="Helical" evidence="14">
    <location>
        <begin position="20"/>
        <end position="40"/>
    </location>
</feature>
<dbReference type="PRINTS" id="PR00344">
    <property type="entry name" value="BCTRLSENSOR"/>
</dbReference>
<dbReference type="PROSITE" id="PS50110">
    <property type="entry name" value="RESPONSE_REGULATORY"/>
    <property type="match status" value="1"/>
</dbReference>
<keyword evidence="19" id="KW-1185">Reference proteome</keyword>
<dbReference type="Pfam" id="PF02518">
    <property type="entry name" value="HATPase_c"/>
    <property type="match status" value="1"/>
</dbReference>
<feature type="transmembrane region" description="Helical" evidence="14">
    <location>
        <begin position="299"/>
        <end position="318"/>
    </location>
</feature>
<protein>
    <recommendedName>
        <fullName evidence="3">histidine kinase</fullName>
        <ecNumber evidence="3">2.7.13.3</ecNumber>
    </recommendedName>
</protein>
<dbReference type="Proteomes" id="UP001165089">
    <property type="component" value="Unassembled WGS sequence"/>
</dbReference>
<dbReference type="Gene3D" id="3.30.565.10">
    <property type="entry name" value="Histidine kinase-like ATPase, C-terminal domain"/>
    <property type="match status" value="1"/>
</dbReference>
<evidence type="ECO:0000256" key="12">
    <source>
        <dbReference type="ARBA" id="ARBA00023136"/>
    </source>
</evidence>
<comment type="subcellular location">
    <subcellularLocation>
        <location evidence="2">Membrane</location>
    </subcellularLocation>
</comment>
<proteinExistence type="predicted"/>
<dbReference type="InterPro" id="IPR035965">
    <property type="entry name" value="PAS-like_dom_sf"/>
</dbReference>
<dbReference type="Gene3D" id="3.40.50.2300">
    <property type="match status" value="1"/>
</dbReference>
<dbReference type="SUPFAM" id="SSF52172">
    <property type="entry name" value="CheY-like"/>
    <property type="match status" value="1"/>
</dbReference>
<dbReference type="SMART" id="SM00387">
    <property type="entry name" value="HATPase_c"/>
    <property type="match status" value="1"/>
</dbReference>
<evidence type="ECO:0000256" key="6">
    <source>
        <dbReference type="ARBA" id="ARBA00022692"/>
    </source>
</evidence>
<evidence type="ECO:0000256" key="13">
    <source>
        <dbReference type="PROSITE-ProRule" id="PRU00169"/>
    </source>
</evidence>
<keyword evidence="10 14" id="KW-1133">Transmembrane helix</keyword>
<dbReference type="EC" id="2.7.13.3" evidence="3"/>
<keyword evidence="9" id="KW-0067">ATP-binding</keyword>
<dbReference type="InterPro" id="IPR006189">
    <property type="entry name" value="CHASE_dom"/>
</dbReference>
<accession>A0ABQ5Q5C2</accession>
<keyword evidence="8" id="KW-0418">Kinase</keyword>
<keyword evidence="6 14" id="KW-0812">Transmembrane</keyword>
<dbReference type="InterPro" id="IPR001789">
    <property type="entry name" value="Sig_transdc_resp-reg_receiver"/>
</dbReference>
<dbReference type="CDD" id="cd00130">
    <property type="entry name" value="PAS"/>
    <property type="match status" value="1"/>
</dbReference>
<dbReference type="Pfam" id="PF08447">
    <property type="entry name" value="PAS_3"/>
    <property type="match status" value="1"/>
</dbReference>
<dbReference type="InterPro" id="IPR000014">
    <property type="entry name" value="PAS"/>
</dbReference>
<dbReference type="Gene3D" id="3.30.450.350">
    <property type="entry name" value="CHASE domain"/>
    <property type="match status" value="1"/>
</dbReference>
<dbReference type="PANTHER" id="PTHR43065">
    <property type="entry name" value="SENSOR HISTIDINE KINASE"/>
    <property type="match status" value="1"/>
</dbReference>
<comment type="catalytic activity">
    <reaction evidence="1">
        <text>ATP + protein L-histidine = ADP + protein N-phospho-L-histidine.</text>
        <dbReference type="EC" id="2.7.13.3"/>
    </reaction>
</comment>
<dbReference type="SMART" id="SM01079">
    <property type="entry name" value="CHASE"/>
    <property type="match status" value="1"/>
</dbReference>
<dbReference type="NCBIfam" id="TIGR00229">
    <property type="entry name" value="sensory_box"/>
    <property type="match status" value="1"/>
</dbReference>
<dbReference type="SMART" id="SM00448">
    <property type="entry name" value="REC"/>
    <property type="match status" value="1"/>
</dbReference>
<dbReference type="Gene3D" id="1.10.287.130">
    <property type="match status" value="1"/>
</dbReference>
<dbReference type="InterPro" id="IPR036890">
    <property type="entry name" value="HATPase_C_sf"/>
</dbReference>
<evidence type="ECO:0000313" key="18">
    <source>
        <dbReference type="EMBL" id="GLH69600.1"/>
    </source>
</evidence>
<evidence type="ECO:0000256" key="7">
    <source>
        <dbReference type="ARBA" id="ARBA00022741"/>
    </source>
</evidence>
<keyword evidence="4 13" id="KW-0597">Phosphoprotein</keyword>
<dbReference type="SUPFAM" id="SSF55785">
    <property type="entry name" value="PYP-like sensor domain (PAS domain)"/>
    <property type="match status" value="1"/>
</dbReference>
<evidence type="ECO:0000256" key="3">
    <source>
        <dbReference type="ARBA" id="ARBA00012438"/>
    </source>
</evidence>
<dbReference type="Pfam" id="PF03924">
    <property type="entry name" value="CHASE"/>
    <property type="match status" value="1"/>
</dbReference>
<evidence type="ECO:0000256" key="9">
    <source>
        <dbReference type="ARBA" id="ARBA00022840"/>
    </source>
</evidence>
<evidence type="ECO:0000256" key="1">
    <source>
        <dbReference type="ARBA" id="ARBA00000085"/>
    </source>
</evidence>
<dbReference type="Pfam" id="PF00072">
    <property type="entry name" value="Response_reg"/>
    <property type="match status" value="1"/>
</dbReference>
<feature type="domain" description="Response regulatory" evidence="16">
    <location>
        <begin position="725"/>
        <end position="837"/>
    </location>
</feature>
<dbReference type="SMART" id="SM00388">
    <property type="entry name" value="HisKA"/>
    <property type="match status" value="1"/>
</dbReference>
<name>A0ABQ5Q5C2_9BACT</name>
<dbReference type="InterPro" id="IPR013655">
    <property type="entry name" value="PAS_fold_3"/>
</dbReference>
<evidence type="ECO:0000313" key="19">
    <source>
        <dbReference type="Proteomes" id="UP001165089"/>
    </source>
</evidence>
<dbReference type="SUPFAM" id="SSF55874">
    <property type="entry name" value="ATPase domain of HSP90 chaperone/DNA topoisomerase II/histidine kinase"/>
    <property type="match status" value="1"/>
</dbReference>
<dbReference type="PANTHER" id="PTHR43065:SF46">
    <property type="entry name" value="C4-DICARBOXYLATE TRANSPORT SENSOR PROTEIN DCTB"/>
    <property type="match status" value="1"/>
</dbReference>
<evidence type="ECO:0000256" key="2">
    <source>
        <dbReference type="ARBA" id="ARBA00004370"/>
    </source>
</evidence>
<dbReference type="SUPFAM" id="SSF47384">
    <property type="entry name" value="Homodimeric domain of signal transducing histidine kinase"/>
    <property type="match status" value="1"/>
</dbReference>
<dbReference type="InterPro" id="IPR003594">
    <property type="entry name" value="HATPase_dom"/>
</dbReference>
<evidence type="ECO:0000256" key="10">
    <source>
        <dbReference type="ARBA" id="ARBA00022989"/>
    </source>
</evidence>
<evidence type="ECO:0000259" key="15">
    <source>
        <dbReference type="PROSITE" id="PS50109"/>
    </source>
</evidence>
<feature type="domain" description="PAS" evidence="17">
    <location>
        <begin position="357"/>
        <end position="403"/>
    </location>
</feature>
<evidence type="ECO:0000256" key="11">
    <source>
        <dbReference type="ARBA" id="ARBA00023012"/>
    </source>
</evidence>
<dbReference type="InterPro" id="IPR004358">
    <property type="entry name" value="Sig_transdc_His_kin-like_C"/>
</dbReference>
<evidence type="ECO:0000256" key="8">
    <source>
        <dbReference type="ARBA" id="ARBA00022777"/>
    </source>
</evidence>
<dbReference type="InterPro" id="IPR003661">
    <property type="entry name" value="HisK_dim/P_dom"/>
</dbReference>
<dbReference type="PROSITE" id="PS50109">
    <property type="entry name" value="HIS_KIN"/>
    <property type="match status" value="1"/>
</dbReference>
<dbReference type="Gene3D" id="3.30.450.20">
    <property type="entry name" value="PAS domain"/>
    <property type="match status" value="1"/>
</dbReference>
<evidence type="ECO:0000256" key="4">
    <source>
        <dbReference type="ARBA" id="ARBA00022553"/>
    </source>
</evidence>
<comment type="caution">
    <text evidence="18">The sequence shown here is derived from an EMBL/GenBank/DDBJ whole genome shotgun (WGS) entry which is preliminary data.</text>
</comment>
<dbReference type="CDD" id="cd00082">
    <property type="entry name" value="HisKA"/>
    <property type="match status" value="1"/>
</dbReference>